<keyword evidence="2" id="KW-1185">Reference proteome</keyword>
<dbReference type="RefSeq" id="WP_398718474.1">
    <property type="nucleotide sequence ID" value="NZ_JBIRWE010000006.1"/>
</dbReference>
<reference evidence="1 2" key="1">
    <citation type="submission" date="2024-10" db="EMBL/GenBank/DDBJ databases">
        <title>The Natural Products Discovery Center: Release of the First 8490 Sequenced Strains for Exploring Actinobacteria Biosynthetic Diversity.</title>
        <authorList>
            <person name="Kalkreuter E."/>
            <person name="Kautsar S.A."/>
            <person name="Yang D."/>
            <person name="Bader C.D."/>
            <person name="Teijaro C.N."/>
            <person name="Fluegel L."/>
            <person name="Davis C.M."/>
            <person name="Simpson J.R."/>
            <person name="Lauterbach L."/>
            <person name="Steele A.D."/>
            <person name="Gui C."/>
            <person name="Meng S."/>
            <person name="Li G."/>
            <person name="Viehrig K."/>
            <person name="Ye F."/>
            <person name="Su P."/>
            <person name="Kiefer A.F."/>
            <person name="Nichols A."/>
            <person name="Cepeda A.J."/>
            <person name="Yan W."/>
            <person name="Fan B."/>
            <person name="Jiang Y."/>
            <person name="Adhikari A."/>
            <person name="Zheng C.-J."/>
            <person name="Schuster L."/>
            <person name="Cowan T.M."/>
            <person name="Smanski M.J."/>
            <person name="Chevrette M.G."/>
            <person name="De Carvalho L.P.S."/>
            <person name="Shen B."/>
        </authorList>
    </citation>
    <scope>NUCLEOTIDE SEQUENCE [LARGE SCALE GENOMIC DNA]</scope>
    <source>
        <strain evidence="1 2">NPDC020327</strain>
    </source>
</reference>
<evidence type="ECO:0000313" key="2">
    <source>
        <dbReference type="Proteomes" id="UP001611548"/>
    </source>
</evidence>
<dbReference type="PANTHER" id="PTHR39217:SF1">
    <property type="entry name" value="GLUTATHIONE SYNTHETASE"/>
    <property type="match status" value="1"/>
</dbReference>
<name>A0ABW7USK3_9ACTN</name>
<dbReference type="PANTHER" id="PTHR39217">
    <property type="match status" value="1"/>
</dbReference>
<accession>A0ABW7USK3</accession>
<keyword evidence="1" id="KW-0436">Ligase</keyword>
<dbReference type="Proteomes" id="UP001611548">
    <property type="component" value="Unassembled WGS sequence"/>
</dbReference>
<sequence length="316" mass="33790">MPPISSAPSPGSPYARIALVTCKSGPGVSTDPDLAALRDAVAAAGAEVTVAEWDDPAVDWAGFDLALIRSTWDYTWRTGEFLAWVERCAAATTLANPGPVVSWNADKRYLGDLAQAGVPAVPTSYSAPGSRVEDLPLPDDREYVIKPASGAGARYAARYRPEDRAVALRHVERMHAEGLTAMVQPFMSRIDTRGERALVFLAGRFLHAIRKNAVLSPGTAYDARKIAHPGKRPYEPTATELAVAERALAAVPGTPDLLYARVDLVEDDQGAPRVMELELIEPQLFLGPHPESLPTVAKAVVAAARTAQASRRPVVG</sequence>
<proteinExistence type="predicted"/>
<dbReference type="SUPFAM" id="SSF56059">
    <property type="entry name" value="Glutathione synthetase ATP-binding domain-like"/>
    <property type="match status" value="1"/>
</dbReference>
<organism evidence="1 2">
    <name type="scientific">Streptomyces pathocidini</name>
    <dbReference type="NCBI Taxonomy" id="1650571"/>
    <lineage>
        <taxon>Bacteria</taxon>
        <taxon>Bacillati</taxon>
        <taxon>Actinomycetota</taxon>
        <taxon>Actinomycetes</taxon>
        <taxon>Kitasatosporales</taxon>
        <taxon>Streptomycetaceae</taxon>
        <taxon>Streptomyces</taxon>
    </lineage>
</organism>
<dbReference type="GO" id="GO:0016874">
    <property type="term" value="F:ligase activity"/>
    <property type="evidence" value="ECO:0007669"/>
    <property type="project" value="UniProtKB-KW"/>
</dbReference>
<dbReference type="EMBL" id="JBIRWE010000006">
    <property type="protein sequence ID" value="MFI1965603.1"/>
    <property type="molecule type" value="Genomic_DNA"/>
</dbReference>
<dbReference type="InterPro" id="IPR053191">
    <property type="entry name" value="DcsG_Biosynth_Enzyme"/>
</dbReference>
<comment type="caution">
    <text evidence="1">The sequence shown here is derived from an EMBL/GenBank/DDBJ whole genome shotgun (WGS) entry which is preliminary data.</text>
</comment>
<gene>
    <name evidence="1" type="ORF">ACH429_16060</name>
</gene>
<evidence type="ECO:0000313" key="1">
    <source>
        <dbReference type="EMBL" id="MFI1965603.1"/>
    </source>
</evidence>
<protein>
    <submittedName>
        <fullName evidence="1">RimK family alpha-L-glutamate ligase</fullName>
    </submittedName>
</protein>